<proteinExistence type="predicted"/>
<dbReference type="Proteomes" id="UP000595140">
    <property type="component" value="Unassembled WGS sequence"/>
</dbReference>
<accession>A0A484NIK5</accession>
<reference evidence="2 3" key="1">
    <citation type="submission" date="2018-04" db="EMBL/GenBank/DDBJ databases">
        <authorList>
            <person name="Vogel A."/>
        </authorList>
    </citation>
    <scope>NUCLEOTIDE SEQUENCE [LARGE SCALE GENOMIC DNA]</scope>
</reference>
<evidence type="ECO:0000313" key="2">
    <source>
        <dbReference type="EMBL" id="VFR00923.1"/>
    </source>
</evidence>
<evidence type="ECO:0000256" key="1">
    <source>
        <dbReference type="SAM" id="MobiDB-lite"/>
    </source>
</evidence>
<dbReference type="EMBL" id="OOIL02006718">
    <property type="protein sequence ID" value="VFR00923.1"/>
    <property type="molecule type" value="Genomic_DNA"/>
</dbReference>
<gene>
    <name evidence="2" type="ORF">CCAM_LOCUS42698</name>
</gene>
<feature type="compositionally biased region" description="Basic and acidic residues" evidence="1">
    <location>
        <begin position="1"/>
        <end position="21"/>
    </location>
</feature>
<keyword evidence="3" id="KW-1185">Reference proteome</keyword>
<protein>
    <submittedName>
        <fullName evidence="2">Uncharacterized protein</fullName>
    </submittedName>
</protein>
<organism evidence="2 3">
    <name type="scientific">Cuscuta campestris</name>
    <dbReference type="NCBI Taxonomy" id="132261"/>
    <lineage>
        <taxon>Eukaryota</taxon>
        <taxon>Viridiplantae</taxon>
        <taxon>Streptophyta</taxon>
        <taxon>Embryophyta</taxon>
        <taxon>Tracheophyta</taxon>
        <taxon>Spermatophyta</taxon>
        <taxon>Magnoliopsida</taxon>
        <taxon>eudicotyledons</taxon>
        <taxon>Gunneridae</taxon>
        <taxon>Pentapetalae</taxon>
        <taxon>asterids</taxon>
        <taxon>lamiids</taxon>
        <taxon>Solanales</taxon>
        <taxon>Convolvulaceae</taxon>
        <taxon>Cuscuteae</taxon>
        <taxon>Cuscuta</taxon>
        <taxon>Cuscuta subgen. Grammica</taxon>
        <taxon>Cuscuta sect. Cleistogrammica</taxon>
    </lineage>
</organism>
<sequence length="138" mass="15646">MKRSIRESLERGRRLGEKQSQKEMWSGKLQMTKGENLKALQKASGHIAASFVFLPLAERGNQISQGDCRKPTSPSSRFINLLRSSLPVEHRTREEAAPEEEFARRRRESLPKSFIFANRACRDPPCSLSSSSREIDSA</sequence>
<evidence type="ECO:0000313" key="3">
    <source>
        <dbReference type="Proteomes" id="UP000595140"/>
    </source>
</evidence>
<name>A0A484NIK5_9ASTE</name>
<feature type="region of interest" description="Disordered" evidence="1">
    <location>
        <begin position="1"/>
        <end position="26"/>
    </location>
</feature>
<dbReference type="AlphaFoldDB" id="A0A484NIK5"/>